<dbReference type="Proteomes" id="UP000013827">
    <property type="component" value="Unassembled WGS sequence"/>
</dbReference>
<evidence type="ECO:0008006" key="4">
    <source>
        <dbReference type="Google" id="ProtNLM"/>
    </source>
</evidence>
<evidence type="ECO:0000256" key="1">
    <source>
        <dbReference type="SAM" id="Phobius"/>
    </source>
</evidence>
<dbReference type="AlphaFoldDB" id="A0A0D3I0A1"/>
<feature type="transmembrane region" description="Helical" evidence="1">
    <location>
        <begin position="49"/>
        <end position="67"/>
    </location>
</feature>
<organism evidence="2 3">
    <name type="scientific">Emiliania huxleyi (strain CCMP1516)</name>
    <dbReference type="NCBI Taxonomy" id="280463"/>
    <lineage>
        <taxon>Eukaryota</taxon>
        <taxon>Haptista</taxon>
        <taxon>Haptophyta</taxon>
        <taxon>Prymnesiophyceae</taxon>
        <taxon>Isochrysidales</taxon>
        <taxon>Noelaerhabdaceae</taxon>
        <taxon>Emiliania</taxon>
    </lineage>
</organism>
<dbReference type="PaxDb" id="2903-EOD04686"/>
<dbReference type="RefSeq" id="XP_005757115.1">
    <property type="nucleotide sequence ID" value="XM_005757058.1"/>
</dbReference>
<protein>
    <recommendedName>
        <fullName evidence="4">Metallothionein</fullName>
    </recommendedName>
</protein>
<evidence type="ECO:0000313" key="3">
    <source>
        <dbReference type="Proteomes" id="UP000013827"/>
    </source>
</evidence>
<name>A0A0D3I0A1_EMIH1</name>
<dbReference type="EnsemblProtists" id="EOD04686">
    <property type="protein sequence ID" value="EOD04686"/>
    <property type="gene ID" value="EMIHUDRAFT_220792"/>
</dbReference>
<dbReference type="GeneID" id="17250901"/>
<reference evidence="3" key="1">
    <citation type="journal article" date="2013" name="Nature">
        <title>Pan genome of the phytoplankton Emiliania underpins its global distribution.</title>
        <authorList>
            <person name="Read B.A."/>
            <person name="Kegel J."/>
            <person name="Klute M.J."/>
            <person name="Kuo A."/>
            <person name="Lefebvre S.C."/>
            <person name="Maumus F."/>
            <person name="Mayer C."/>
            <person name="Miller J."/>
            <person name="Monier A."/>
            <person name="Salamov A."/>
            <person name="Young J."/>
            <person name="Aguilar M."/>
            <person name="Claverie J.M."/>
            <person name="Frickenhaus S."/>
            <person name="Gonzalez K."/>
            <person name="Herman E.K."/>
            <person name="Lin Y.C."/>
            <person name="Napier J."/>
            <person name="Ogata H."/>
            <person name="Sarno A.F."/>
            <person name="Shmutz J."/>
            <person name="Schroeder D."/>
            <person name="de Vargas C."/>
            <person name="Verret F."/>
            <person name="von Dassow P."/>
            <person name="Valentin K."/>
            <person name="Van de Peer Y."/>
            <person name="Wheeler G."/>
            <person name="Dacks J.B."/>
            <person name="Delwiche C.F."/>
            <person name="Dyhrman S.T."/>
            <person name="Glockner G."/>
            <person name="John U."/>
            <person name="Richards T."/>
            <person name="Worden A.Z."/>
            <person name="Zhang X."/>
            <person name="Grigoriev I.V."/>
            <person name="Allen A.E."/>
            <person name="Bidle K."/>
            <person name="Borodovsky M."/>
            <person name="Bowler C."/>
            <person name="Brownlee C."/>
            <person name="Cock J.M."/>
            <person name="Elias M."/>
            <person name="Gladyshev V.N."/>
            <person name="Groth M."/>
            <person name="Guda C."/>
            <person name="Hadaegh A."/>
            <person name="Iglesias-Rodriguez M.D."/>
            <person name="Jenkins J."/>
            <person name="Jones B.M."/>
            <person name="Lawson T."/>
            <person name="Leese F."/>
            <person name="Lindquist E."/>
            <person name="Lobanov A."/>
            <person name="Lomsadze A."/>
            <person name="Malik S.B."/>
            <person name="Marsh M.E."/>
            <person name="Mackinder L."/>
            <person name="Mock T."/>
            <person name="Mueller-Roeber B."/>
            <person name="Pagarete A."/>
            <person name="Parker M."/>
            <person name="Probert I."/>
            <person name="Quesneville H."/>
            <person name="Raines C."/>
            <person name="Rensing S.A."/>
            <person name="Riano-Pachon D.M."/>
            <person name="Richier S."/>
            <person name="Rokitta S."/>
            <person name="Shiraiwa Y."/>
            <person name="Soanes D.M."/>
            <person name="van der Giezen M."/>
            <person name="Wahlund T.M."/>
            <person name="Williams B."/>
            <person name="Wilson W."/>
            <person name="Wolfe G."/>
            <person name="Wurch L.L."/>
        </authorList>
    </citation>
    <scope>NUCLEOTIDE SEQUENCE</scope>
</reference>
<keyword evidence="1" id="KW-0812">Transmembrane</keyword>
<keyword evidence="1" id="KW-1133">Transmembrane helix</keyword>
<keyword evidence="1" id="KW-0472">Membrane</keyword>
<sequence>MAASQTTMVCTCGPDCTCTDGSCGCGTGSCACDPGACPAKKQKELQNKIFVGGAIAVALIATAMIVMKK</sequence>
<keyword evidence="3" id="KW-1185">Reference proteome</keyword>
<dbReference type="HOGENOM" id="CLU_2781233_0_0_1"/>
<proteinExistence type="predicted"/>
<reference evidence="2" key="2">
    <citation type="submission" date="2024-10" db="UniProtKB">
        <authorList>
            <consortium name="EnsemblProtists"/>
        </authorList>
    </citation>
    <scope>IDENTIFICATION</scope>
</reference>
<dbReference type="KEGG" id="ehx:EMIHUDRAFT_220792"/>
<evidence type="ECO:0000313" key="2">
    <source>
        <dbReference type="EnsemblProtists" id="EOD04686"/>
    </source>
</evidence>
<accession>A0A0D3I0A1</accession>